<proteinExistence type="inferred from homology"/>
<evidence type="ECO:0000313" key="3">
    <source>
        <dbReference type="EMBL" id="WHM79442.1"/>
    </source>
</evidence>
<sequence>MTSFTEYIKSNFYNALYEAGEDYFLEHLDELNITLGYDEEEVEVYDSEIEYVYAGNRDDGFINIDVLLNVYASIRYADNHDEIEETRNRWLRLSCKGKPEAGIKNFEIIDISSYQKGSNSVFQQPLSEQLVPLIWKDDLDKVAEYFLRKYHPRALEVPMAVNPIDIIQNLGLNLIFESITPDTSVFGQVYFYENKEKKISSGMIVIDENLADVRNQGVVNNTMIHECVHWEFHKYAVELERAFQKDLSVLSTTTIQNRIDENRAVDWMEWHAETLAPKILMPKVMFLQETNVRYKRLIEHCSTRDKLDVIELLIDELAQFFGVSRLSAKVRLAELGFEEAQGAFIYIDGSYIPAHTWKQGALAESQTFSVSLLDMGLQLYSHPRLKERVDKGELIFVESHLCLNDGKYIQYDLSGQPFLTMYARHHMDECCAIFDIFYKNQTSSYPSLALLLNRGADSDIQFSISYPEDANDLLEQAIVHIDDVMDVMKDLPTDFGGTLKGLMKWRNVNNQELSDLTNLGLEAISKIRNNKTEPTLESVIAICVALKLPPVLSRYLIGLTGRSLRTSNKKEMLYEIILSSTASWTVSKCNDLLVKHNYKELVADKNK</sequence>
<reference evidence="3" key="1">
    <citation type="submission" date="2023-04" db="EMBL/GenBank/DDBJ databases">
        <title>Complete genomes of S. dygalactiae subsp equisimilis isolates causing bacteremia in cancer patients.</title>
        <authorList>
            <person name="Anand S."/>
            <person name="Arias J."/>
            <person name="Delafuente J."/>
            <person name="Elgamal H."/>
            <person name="Prevost T."/>
            <person name="Liu X."/>
            <person name="Kalia A."/>
        </authorList>
    </citation>
    <scope>NUCLEOTIDE SEQUENCE</scope>
    <source>
        <strain evidence="3">UT_120444</strain>
    </source>
</reference>
<gene>
    <name evidence="3" type="ORF">OPT59_01645</name>
</gene>
<dbReference type="GO" id="GO:0003677">
    <property type="term" value="F:DNA binding"/>
    <property type="evidence" value="ECO:0007669"/>
    <property type="project" value="InterPro"/>
</dbReference>
<dbReference type="Proteomes" id="UP001237475">
    <property type="component" value="Chromosome"/>
</dbReference>
<dbReference type="InterPro" id="IPR010359">
    <property type="entry name" value="IrrE_HExxH"/>
</dbReference>
<accession>A0AB38Y1J5</accession>
<dbReference type="EMBL" id="CP125360">
    <property type="protein sequence ID" value="WHM79442.1"/>
    <property type="molecule type" value="Genomic_DNA"/>
</dbReference>
<dbReference type="InterPro" id="IPR001387">
    <property type="entry name" value="Cro/C1-type_HTH"/>
</dbReference>
<protein>
    <submittedName>
        <fullName evidence="3">ImmA/IrrE family metallo-endopeptidase</fullName>
    </submittedName>
</protein>
<dbReference type="AlphaFoldDB" id="A0AB38Y1J5"/>
<organism evidence="3 4">
    <name type="scientific">Streptococcus dysgalactiae subsp. equisimilis</name>
    <name type="common">Streptococcus equisimilis</name>
    <dbReference type="NCBI Taxonomy" id="119602"/>
    <lineage>
        <taxon>Bacteria</taxon>
        <taxon>Bacillati</taxon>
        <taxon>Bacillota</taxon>
        <taxon>Bacilli</taxon>
        <taxon>Lactobacillales</taxon>
        <taxon>Streptococcaceae</taxon>
        <taxon>Streptococcus</taxon>
    </lineage>
</organism>
<evidence type="ECO:0000259" key="2">
    <source>
        <dbReference type="PROSITE" id="PS50943"/>
    </source>
</evidence>
<dbReference type="Pfam" id="PF06114">
    <property type="entry name" value="Peptidase_M78"/>
    <property type="match status" value="1"/>
</dbReference>
<feature type="domain" description="HTH cro/C1-type" evidence="2">
    <location>
        <begin position="511"/>
        <end position="553"/>
    </location>
</feature>
<evidence type="ECO:0000256" key="1">
    <source>
        <dbReference type="ARBA" id="ARBA00007227"/>
    </source>
</evidence>
<dbReference type="PROSITE" id="PS50943">
    <property type="entry name" value="HTH_CROC1"/>
    <property type="match status" value="1"/>
</dbReference>
<dbReference type="SUPFAM" id="SSF47413">
    <property type="entry name" value="lambda repressor-like DNA-binding domains"/>
    <property type="match status" value="1"/>
</dbReference>
<name>A0AB38Y1J5_STREQ</name>
<dbReference type="Gene3D" id="1.10.260.40">
    <property type="entry name" value="lambda repressor-like DNA-binding domains"/>
    <property type="match status" value="1"/>
</dbReference>
<comment type="similarity">
    <text evidence="1">Belongs to the short-chain fatty acyl-CoA assimilation regulator (ScfR) family.</text>
</comment>
<dbReference type="Pfam" id="PF01381">
    <property type="entry name" value="HTH_3"/>
    <property type="match status" value="1"/>
</dbReference>
<dbReference type="InterPro" id="IPR010982">
    <property type="entry name" value="Lambda_DNA-bd_dom_sf"/>
</dbReference>
<evidence type="ECO:0000313" key="4">
    <source>
        <dbReference type="Proteomes" id="UP001237475"/>
    </source>
</evidence>
<dbReference type="RefSeq" id="WP_015016664.1">
    <property type="nucleotide sequence ID" value="NZ_BLBI01000042.1"/>
</dbReference>